<reference evidence="14" key="1">
    <citation type="submission" date="2020-11" db="EMBL/GenBank/DDBJ databases">
        <authorList>
            <person name="Tran Van P."/>
        </authorList>
    </citation>
    <scope>NUCLEOTIDE SEQUENCE</scope>
</reference>
<evidence type="ECO:0000256" key="2">
    <source>
        <dbReference type="ARBA" id="ARBA00010977"/>
    </source>
</evidence>
<evidence type="ECO:0000256" key="7">
    <source>
        <dbReference type="ARBA" id="ARBA00023242"/>
    </source>
</evidence>
<dbReference type="InterPro" id="IPR045663">
    <property type="entry name" value="ORC3_ins"/>
</dbReference>
<accession>A0A7R9PJR0</accession>
<dbReference type="GO" id="GO:0003688">
    <property type="term" value="F:DNA replication origin binding"/>
    <property type="evidence" value="ECO:0007669"/>
    <property type="project" value="TreeGrafter"/>
</dbReference>
<feature type="compositionally biased region" description="Polar residues" evidence="10">
    <location>
        <begin position="273"/>
        <end position="290"/>
    </location>
</feature>
<dbReference type="CDD" id="cd20704">
    <property type="entry name" value="Orc3"/>
    <property type="match status" value="1"/>
</dbReference>
<keyword evidence="6" id="KW-0238">DNA-binding</keyword>
<dbReference type="InterPro" id="IPR040855">
    <property type="entry name" value="ORC_WH_C"/>
</dbReference>
<keyword evidence="5" id="KW-0235">DNA replication</keyword>
<evidence type="ECO:0000256" key="8">
    <source>
        <dbReference type="ARBA" id="ARBA00026084"/>
    </source>
</evidence>
<dbReference type="PANTHER" id="PTHR12748:SF0">
    <property type="entry name" value="ORIGIN RECOGNITION COMPLEX SUBUNIT 3"/>
    <property type="match status" value="1"/>
</dbReference>
<dbReference type="InterPro" id="IPR020795">
    <property type="entry name" value="ORC3"/>
</dbReference>
<feature type="compositionally biased region" description="Polar residues" evidence="10">
    <location>
        <begin position="322"/>
        <end position="338"/>
    </location>
</feature>
<evidence type="ECO:0000256" key="4">
    <source>
        <dbReference type="ARBA" id="ARBA00022553"/>
    </source>
</evidence>
<comment type="similarity">
    <text evidence="2">Belongs to the ORC3 family.</text>
</comment>
<dbReference type="Pfam" id="PF07034">
    <property type="entry name" value="ORC3_N"/>
    <property type="match status" value="1"/>
</dbReference>
<keyword evidence="7" id="KW-0539">Nucleus</keyword>
<dbReference type="GO" id="GO:0005656">
    <property type="term" value="C:nuclear pre-replicative complex"/>
    <property type="evidence" value="ECO:0007669"/>
    <property type="project" value="TreeGrafter"/>
</dbReference>
<feature type="domain" description="Origin recognition complex subunit 3 N-terminal" evidence="11">
    <location>
        <begin position="3"/>
        <end position="520"/>
    </location>
</feature>
<evidence type="ECO:0000256" key="5">
    <source>
        <dbReference type="ARBA" id="ARBA00022705"/>
    </source>
</evidence>
<evidence type="ECO:0000256" key="1">
    <source>
        <dbReference type="ARBA" id="ARBA00004123"/>
    </source>
</evidence>
<dbReference type="PANTHER" id="PTHR12748">
    <property type="entry name" value="ORIGIN RECOGNITION COMPLEX SUBUNIT 3"/>
    <property type="match status" value="1"/>
</dbReference>
<dbReference type="InterPro" id="IPR045667">
    <property type="entry name" value="ORC3_N"/>
</dbReference>
<dbReference type="GO" id="GO:0031261">
    <property type="term" value="C:DNA replication preinitiation complex"/>
    <property type="evidence" value="ECO:0007669"/>
    <property type="project" value="TreeGrafter"/>
</dbReference>
<evidence type="ECO:0000259" key="13">
    <source>
        <dbReference type="Pfam" id="PF19675"/>
    </source>
</evidence>
<feature type="domain" description="Origin recognition complex subunit 3 insertion" evidence="13">
    <location>
        <begin position="536"/>
        <end position="757"/>
    </location>
</feature>
<dbReference type="EMBL" id="OE839992">
    <property type="protein sequence ID" value="CAD7589189.1"/>
    <property type="molecule type" value="Genomic_DNA"/>
</dbReference>
<gene>
    <name evidence="14" type="ORF">TGEB3V08_LOCUS3166</name>
</gene>
<evidence type="ECO:0000259" key="12">
    <source>
        <dbReference type="Pfam" id="PF18137"/>
    </source>
</evidence>
<protein>
    <recommendedName>
        <fullName evidence="3">Origin recognition complex subunit 3</fullName>
    </recommendedName>
</protein>
<evidence type="ECO:0000256" key="9">
    <source>
        <dbReference type="ARBA" id="ARBA00045241"/>
    </source>
</evidence>
<evidence type="ECO:0000259" key="11">
    <source>
        <dbReference type="Pfam" id="PF07034"/>
    </source>
</evidence>
<dbReference type="Pfam" id="PF18137">
    <property type="entry name" value="WHD_ORC"/>
    <property type="match status" value="1"/>
</dbReference>
<feature type="region of interest" description="Disordered" evidence="10">
    <location>
        <begin position="273"/>
        <end position="377"/>
    </location>
</feature>
<evidence type="ECO:0000256" key="10">
    <source>
        <dbReference type="SAM" id="MobiDB-lite"/>
    </source>
</evidence>
<organism evidence="14">
    <name type="scientific">Timema genevievae</name>
    <name type="common">Walking stick</name>
    <dbReference type="NCBI Taxonomy" id="629358"/>
    <lineage>
        <taxon>Eukaryota</taxon>
        <taxon>Metazoa</taxon>
        <taxon>Ecdysozoa</taxon>
        <taxon>Arthropoda</taxon>
        <taxon>Hexapoda</taxon>
        <taxon>Insecta</taxon>
        <taxon>Pterygota</taxon>
        <taxon>Neoptera</taxon>
        <taxon>Polyneoptera</taxon>
        <taxon>Phasmatodea</taxon>
        <taxon>Timematodea</taxon>
        <taxon>Timematoidea</taxon>
        <taxon>Timematidae</taxon>
        <taxon>Timema</taxon>
    </lineage>
</organism>
<name>A0A7R9PJR0_TIMGE</name>
<feature type="region of interest" description="Disordered" evidence="10">
    <location>
        <begin position="208"/>
        <end position="233"/>
    </location>
</feature>
<evidence type="ECO:0000313" key="14">
    <source>
        <dbReference type="EMBL" id="CAD7589189.1"/>
    </source>
</evidence>
<keyword evidence="4" id="KW-0597">Phosphoprotein</keyword>
<comment type="subcellular location">
    <subcellularLocation>
        <location evidence="1">Nucleus</location>
    </subcellularLocation>
</comment>
<dbReference type="GO" id="GO:0006270">
    <property type="term" value="P:DNA replication initiation"/>
    <property type="evidence" value="ECO:0007669"/>
    <property type="project" value="TreeGrafter"/>
</dbReference>
<comment type="subunit">
    <text evidence="8">Component of ORC, a complex composed of at least 6 subunits: ORC1, ORC2, ORC3, ORC4, ORC5 and ORC6. ORC is regulated in a cell-cycle dependent manner. It is sequentially assembled at the exit from anaphase of mitosis and disassembled as cells enter S phase.</text>
</comment>
<feature type="compositionally biased region" description="Basic and acidic residues" evidence="10">
    <location>
        <begin position="347"/>
        <end position="360"/>
    </location>
</feature>
<dbReference type="Pfam" id="PF19675">
    <property type="entry name" value="ORC3_ins"/>
    <property type="match status" value="1"/>
</dbReference>
<evidence type="ECO:0000256" key="3">
    <source>
        <dbReference type="ARBA" id="ARBA00019085"/>
    </source>
</evidence>
<proteinExistence type="inferred from homology"/>
<feature type="compositionally biased region" description="Polar residues" evidence="10">
    <location>
        <begin position="215"/>
        <end position="233"/>
    </location>
</feature>
<feature type="domain" description="Origin recognition complex subunit 3 winged helix C-terminal" evidence="12">
    <location>
        <begin position="770"/>
        <end position="845"/>
    </location>
</feature>
<dbReference type="GO" id="GO:0005664">
    <property type="term" value="C:nuclear origin of replication recognition complex"/>
    <property type="evidence" value="ECO:0007669"/>
    <property type="project" value="InterPro"/>
</dbReference>
<sequence>MDATVSVSKGCFVFNNKPRNHKKGKKKKHFSHIEPLYSEPWYTAYKKCWKSVGNKIEALHQQEFSKMLHDLVGYVKTCHTNSKLKNIIPAVTLLTGVNMPDHAALFLTLSDKLKSEVTPHVTTLHAHDCGSIRLAVEQMVSQFVNTSHSYDEDSDEDVIQRKVKKSHCNFPALLAWYKTITDSSDSLDSDTLCDDSFDEQDSQKDVLSRLKNSTKDVSSQNSKTKSSPLKTQIKSSSSFIKGLYSPGKSPRKFAIAKKIVSRSPIKRLFENSTVSTSKKNFESSSLSPSDQDVPDKTSMTSNKTPKSSERLQNAYFDEFNEKNYNTPQKRVASNNSGPSKPPYKKLKFNDDTSSDSEKRNTPQRTSRKKNSLSSKVSKTKNYGDVKLSDKRNKPYLIVVLPDFESFSSSVIQDLILIASGYIMNLPLVFVFGVATTVTAVHRSLPYHVSSKVSIQVFHSQSSTDLLNIVVDKVLLSSDCPFHLGDKTFQLLIDVFLFYDFSVHGFIQGFKFCMLEHFSLGSYTTLCCTLAHLKENIASLNEDDLESLRSLASFRKYVESRPKNEKVPLLTDDKFLTATLVKLMKQFHQYLFNFHVMLRCLKSFTATLPKAPLGKQTKEFKNCSQLLSFQSRDELLSRLEQVVSVLSHETNVNLATQVDTTELEEVAERVMLFAVDLQQVGLEPRSPIKSPKKASLDTGISRLQFKEKLLEMTHTEQPLSAFENLRKNVLQYLMEEVFPKFLGPPSKLPLHEVMFFDEPSSVKRHVAPSLRSAIHMALNDPHYYLQCECCELSDSSTILPSLPDICVVYKLHLECGRLINLYDWLQAFLTVVSPSETGEEQREVDPQMQAVAMALRDISSLVKPYRTTALNTLHCCLALSNERKWEFSLAREREWPPSEPKERVLIGAEYSGELVMDVLENMKCGAAQAVERVVGAVGASAEKRCKGRTVRHNNSLH</sequence>
<dbReference type="AlphaFoldDB" id="A0A7R9PJR0"/>
<evidence type="ECO:0000256" key="6">
    <source>
        <dbReference type="ARBA" id="ARBA00023125"/>
    </source>
</evidence>
<comment type="function">
    <text evidence="9">Component of the origin recognition complex (ORC) that binds origins of replication. DNA-binding is ATP-dependent. The specific DNA sequences that define origins of replication have not been identified yet. ORC is required to assemble the pre-replication complex necessary to initiate DNA replication. Binds histone H3 and H4 trimethylation marks H3K9me3, H3K27me3 and H4K20me3.</text>
</comment>